<dbReference type="GO" id="GO:0160105">
    <property type="term" value="F:tRNA (adenine(22)-N1)-methyltransferase activity"/>
    <property type="evidence" value="ECO:0007669"/>
    <property type="project" value="InterPro"/>
</dbReference>
<dbReference type="EMBL" id="JABXYR010000002">
    <property type="protein sequence ID" value="NWO23920.1"/>
    <property type="molecule type" value="Genomic_DNA"/>
</dbReference>
<gene>
    <name evidence="1" type="ORF">HW270_07625</name>
</gene>
<name>A0A7Y8VTB3_9FIRM</name>
<dbReference type="PIRSF" id="PIRSF018637">
    <property type="entry name" value="TrmK"/>
    <property type="match status" value="1"/>
</dbReference>
<keyword evidence="2" id="KW-1185">Reference proteome</keyword>
<organism evidence="1 2">
    <name type="scientific">Mogibacterium timidum</name>
    <dbReference type="NCBI Taxonomy" id="35519"/>
    <lineage>
        <taxon>Bacteria</taxon>
        <taxon>Bacillati</taxon>
        <taxon>Bacillota</taxon>
        <taxon>Clostridia</taxon>
        <taxon>Peptostreptococcales</taxon>
        <taxon>Anaerovoracaceae</taxon>
        <taxon>Mogibacterium</taxon>
    </lineage>
</organism>
<dbReference type="GO" id="GO:0032259">
    <property type="term" value="P:methylation"/>
    <property type="evidence" value="ECO:0007669"/>
    <property type="project" value="UniProtKB-KW"/>
</dbReference>
<evidence type="ECO:0000313" key="2">
    <source>
        <dbReference type="Proteomes" id="UP000526307"/>
    </source>
</evidence>
<sequence>MKASDRIKAICAAVAEGETVADIGTDHAYVPLILYKSQTSPSVIMCDISEESLSKARSSFQNANIVMPESAFRVGNGLDVIKAGEVDDVIIAGLGGLTIVDILSETDKLYSFKKLILQPRNNSGCVRSFLYEKGFDIITDLLVMEGNFSCEVIVALRGEICLTDKYSGLFTIRELPYSKSDIRWRYPRVILQSEKRVVLNRLQHAINNHVQEINNLRRSREDNGNRIRLVKSELKYLRELKGEIDE</sequence>
<dbReference type="AlphaFoldDB" id="A0A7Y8VTB3"/>
<reference evidence="1 2" key="1">
    <citation type="submission" date="2020-06" db="EMBL/GenBank/DDBJ databases">
        <title>Mogibacterium timidum strain W9173 genomic sequence.</title>
        <authorList>
            <person name="Wade W.G."/>
            <person name="Johnston C.D."/>
            <person name="Chen T."/>
            <person name="Dewhirst F.E."/>
        </authorList>
    </citation>
    <scope>NUCLEOTIDE SEQUENCE [LARGE SCALE GENOMIC DNA]</scope>
    <source>
        <strain evidence="1 2">W9173</strain>
    </source>
</reference>
<proteinExistence type="predicted"/>
<keyword evidence="1" id="KW-0489">Methyltransferase</keyword>
<dbReference type="PANTHER" id="PTHR38451">
    <property type="entry name" value="TRNA (ADENINE(22)-N(1))-METHYLTRANSFERASE"/>
    <property type="match status" value="1"/>
</dbReference>
<dbReference type="RefSeq" id="WP_009644807.1">
    <property type="nucleotide sequence ID" value="NZ_CAUTAN010000010.1"/>
</dbReference>
<dbReference type="InterPro" id="IPR029063">
    <property type="entry name" value="SAM-dependent_MTases_sf"/>
</dbReference>
<dbReference type="Pfam" id="PF12847">
    <property type="entry name" value="Methyltransf_18"/>
    <property type="match status" value="1"/>
</dbReference>
<dbReference type="PANTHER" id="PTHR38451:SF1">
    <property type="entry name" value="TRNA (ADENINE(22)-N(1))-METHYLTRANSFERASE"/>
    <property type="match status" value="1"/>
</dbReference>
<comment type="caution">
    <text evidence="1">The sequence shown here is derived from an EMBL/GenBank/DDBJ whole genome shotgun (WGS) entry which is preliminary data.</text>
</comment>
<evidence type="ECO:0000313" key="1">
    <source>
        <dbReference type="EMBL" id="NWO23920.1"/>
    </source>
</evidence>
<dbReference type="Gene3D" id="3.40.50.150">
    <property type="entry name" value="Vaccinia Virus protein VP39"/>
    <property type="match status" value="1"/>
</dbReference>
<protein>
    <submittedName>
        <fullName evidence="1">SAM-dependent methyltransferase</fullName>
    </submittedName>
</protein>
<dbReference type="SUPFAM" id="SSF53335">
    <property type="entry name" value="S-adenosyl-L-methionine-dependent methyltransferases"/>
    <property type="match status" value="1"/>
</dbReference>
<dbReference type="Proteomes" id="UP000526307">
    <property type="component" value="Unassembled WGS sequence"/>
</dbReference>
<keyword evidence="1" id="KW-0808">Transferase</keyword>
<dbReference type="InterPro" id="IPR006901">
    <property type="entry name" value="TrmK"/>
</dbReference>
<accession>A0A7Y8VTB3</accession>